<organism evidence="2 3">
    <name type="scientific">Gossypium raimondii</name>
    <name type="common">Peruvian cotton</name>
    <name type="synonym">Gossypium klotzschianum subsp. raimondii</name>
    <dbReference type="NCBI Taxonomy" id="29730"/>
    <lineage>
        <taxon>Eukaryota</taxon>
        <taxon>Viridiplantae</taxon>
        <taxon>Streptophyta</taxon>
        <taxon>Embryophyta</taxon>
        <taxon>Tracheophyta</taxon>
        <taxon>Spermatophyta</taxon>
        <taxon>Magnoliopsida</taxon>
        <taxon>eudicotyledons</taxon>
        <taxon>Gunneridae</taxon>
        <taxon>Pentapetalae</taxon>
        <taxon>rosids</taxon>
        <taxon>malvids</taxon>
        <taxon>Malvales</taxon>
        <taxon>Malvaceae</taxon>
        <taxon>Malvoideae</taxon>
        <taxon>Gossypium</taxon>
    </lineage>
</organism>
<evidence type="ECO:0000313" key="2">
    <source>
        <dbReference type="EMBL" id="KJB65403.1"/>
    </source>
</evidence>
<gene>
    <name evidence="2" type="ORF">B456_010G109300</name>
</gene>
<comment type="similarity">
    <text evidence="1">Belongs to the peptidase M67A family. CSN6 subfamily.</text>
</comment>
<reference evidence="2 3" key="1">
    <citation type="journal article" date="2012" name="Nature">
        <title>Repeated polyploidization of Gossypium genomes and the evolution of spinnable cotton fibres.</title>
        <authorList>
            <person name="Paterson A.H."/>
            <person name="Wendel J.F."/>
            <person name="Gundlach H."/>
            <person name="Guo H."/>
            <person name="Jenkins J."/>
            <person name="Jin D."/>
            <person name="Llewellyn D."/>
            <person name="Showmaker K.C."/>
            <person name="Shu S."/>
            <person name="Udall J."/>
            <person name="Yoo M.J."/>
            <person name="Byers R."/>
            <person name="Chen W."/>
            <person name="Doron-Faigenboim A."/>
            <person name="Duke M.V."/>
            <person name="Gong L."/>
            <person name="Grimwood J."/>
            <person name="Grover C."/>
            <person name="Grupp K."/>
            <person name="Hu G."/>
            <person name="Lee T.H."/>
            <person name="Li J."/>
            <person name="Lin L."/>
            <person name="Liu T."/>
            <person name="Marler B.S."/>
            <person name="Page J.T."/>
            <person name="Roberts A.W."/>
            <person name="Romanel E."/>
            <person name="Sanders W.S."/>
            <person name="Szadkowski E."/>
            <person name="Tan X."/>
            <person name="Tang H."/>
            <person name="Xu C."/>
            <person name="Wang J."/>
            <person name="Wang Z."/>
            <person name="Zhang D."/>
            <person name="Zhang L."/>
            <person name="Ashrafi H."/>
            <person name="Bedon F."/>
            <person name="Bowers J.E."/>
            <person name="Brubaker C.L."/>
            <person name="Chee P.W."/>
            <person name="Das S."/>
            <person name="Gingle A.R."/>
            <person name="Haigler C.H."/>
            <person name="Harker D."/>
            <person name="Hoffmann L.V."/>
            <person name="Hovav R."/>
            <person name="Jones D.C."/>
            <person name="Lemke C."/>
            <person name="Mansoor S."/>
            <person name="ur Rahman M."/>
            <person name="Rainville L.N."/>
            <person name="Rambani A."/>
            <person name="Reddy U.K."/>
            <person name="Rong J.K."/>
            <person name="Saranga Y."/>
            <person name="Scheffler B.E."/>
            <person name="Scheffler J.A."/>
            <person name="Stelly D.M."/>
            <person name="Triplett B.A."/>
            <person name="Van Deynze A."/>
            <person name="Vaslin M.F."/>
            <person name="Waghmare V.N."/>
            <person name="Walford S.A."/>
            <person name="Wright R.J."/>
            <person name="Zaki E.A."/>
            <person name="Zhang T."/>
            <person name="Dennis E.S."/>
            <person name="Mayer K.F."/>
            <person name="Peterson D.G."/>
            <person name="Rokhsar D.S."/>
            <person name="Wang X."/>
            <person name="Schmutz J."/>
        </authorList>
    </citation>
    <scope>NUCLEOTIDE SEQUENCE [LARGE SCALE GENOMIC DNA]</scope>
</reference>
<dbReference type="Gramene" id="KJB65402">
    <property type="protein sequence ID" value="KJB65402"/>
    <property type="gene ID" value="B456_010G109300"/>
</dbReference>
<dbReference type="AlphaFoldDB" id="A0A0D2SQ10"/>
<evidence type="ECO:0000256" key="1">
    <source>
        <dbReference type="ARBA" id="ARBA00010893"/>
    </source>
</evidence>
<sequence>MVNFLSSISVCNSVDQPSIMANSVNSNDFLMNSKSSSSRKQKLQFNLVRICIVFIIWQYVLDKKVFPHFYILGWYSTRSDAQESAMQIHRALMDINESPLYVLLNPAINPLQKDLLVTIYESVLGSFNNLYSSSLFFGTWKLAI</sequence>
<dbReference type="EMBL" id="CM001749">
    <property type="protein sequence ID" value="KJB65402.1"/>
    <property type="molecule type" value="Genomic_DNA"/>
</dbReference>
<evidence type="ECO:0000313" key="3">
    <source>
        <dbReference type="Proteomes" id="UP000032304"/>
    </source>
</evidence>
<dbReference type="Gramene" id="KJB65403">
    <property type="protein sequence ID" value="KJB65403"/>
    <property type="gene ID" value="B456_010G109300"/>
</dbReference>
<keyword evidence="3" id="KW-1185">Reference proteome</keyword>
<dbReference type="PANTHER" id="PTHR10540">
    <property type="entry name" value="EUKARYOTIC TRANSLATION INITIATION FACTOR 3 SUBUNIT F-RELATED"/>
    <property type="match status" value="1"/>
</dbReference>
<proteinExistence type="inferred from homology"/>
<dbReference type="Proteomes" id="UP000032304">
    <property type="component" value="Chromosome 10"/>
</dbReference>
<dbReference type="eggNOG" id="KOG3050">
    <property type="taxonomic scope" value="Eukaryota"/>
</dbReference>
<accession>A0A0D2SQ10</accession>
<dbReference type="PANTHER" id="PTHR10540:SF8">
    <property type="entry name" value="COP9 SIGNALOSOME COMPLEX SUBUNIT 6"/>
    <property type="match status" value="1"/>
</dbReference>
<dbReference type="EMBL" id="CM001749">
    <property type="protein sequence ID" value="KJB65403.1"/>
    <property type="molecule type" value="Genomic_DNA"/>
</dbReference>
<dbReference type="Gene3D" id="3.40.140.10">
    <property type="entry name" value="Cytidine Deaminase, domain 2"/>
    <property type="match status" value="1"/>
</dbReference>
<dbReference type="GO" id="GO:0008180">
    <property type="term" value="C:COP9 signalosome"/>
    <property type="evidence" value="ECO:0007669"/>
    <property type="project" value="TreeGrafter"/>
</dbReference>
<dbReference type="STRING" id="29730.A0A0D2SQ10"/>
<name>A0A0D2SQ10_GOSRA</name>
<protein>
    <submittedName>
        <fullName evidence="2">Uncharacterized protein</fullName>
    </submittedName>
</protein>